<proteinExistence type="predicted"/>
<evidence type="ECO:0000256" key="3">
    <source>
        <dbReference type="ARBA" id="ARBA00022989"/>
    </source>
</evidence>
<reference evidence="8 9" key="1">
    <citation type="submission" date="2019-08" db="EMBL/GenBank/DDBJ databases">
        <title>Deep-cultivation of Planctomycetes and their phenomic and genomic characterization uncovers novel biology.</title>
        <authorList>
            <person name="Wiegand S."/>
            <person name="Jogler M."/>
            <person name="Boedeker C."/>
            <person name="Pinto D."/>
            <person name="Vollmers J."/>
            <person name="Rivas-Marin E."/>
            <person name="Kohn T."/>
            <person name="Peeters S.H."/>
            <person name="Heuer A."/>
            <person name="Rast P."/>
            <person name="Oberbeckmann S."/>
            <person name="Bunk B."/>
            <person name="Jeske O."/>
            <person name="Meyerdierks A."/>
            <person name="Storesund J.E."/>
            <person name="Kallscheuer N."/>
            <person name="Luecker S."/>
            <person name="Lage O.M."/>
            <person name="Pohl T."/>
            <person name="Merkel B.J."/>
            <person name="Hornburger P."/>
            <person name="Mueller R.-W."/>
            <person name="Bruemmer F."/>
            <person name="Labrenz M."/>
            <person name="Spormann A.M."/>
            <person name="Op Den Camp H."/>
            <person name="Overmann J."/>
            <person name="Amann R."/>
            <person name="Jetten M.S.M."/>
            <person name="Mascher T."/>
            <person name="Medema M.H."/>
            <person name="Devos D.P."/>
            <person name="Kaster A.-K."/>
            <person name="Ovreas L."/>
            <person name="Rohde M."/>
            <person name="Galperin M.Y."/>
            <person name="Jogler C."/>
        </authorList>
    </citation>
    <scope>NUCLEOTIDE SEQUENCE [LARGE SCALE GENOMIC DNA]</scope>
    <source>
        <strain evidence="8 9">LF1</strain>
    </source>
</reference>
<feature type="domain" description="Lipopolysaccharide assembly protein A" evidence="7">
    <location>
        <begin position="22"/>
        <end position="84"/>
    </location>
</feature>
<dbReference type="EMBL" id="VRLW01000001">
    <property type="protein sequence ID" value="KAA1259050.1"/>
    <property type="molecule type" value="Genomic_DNA"/>
</dbReference>
<evidence type="ECO:0000256" key="2">
    <source>
        <dbReference type="ARBA" id="ARBA00022692"/>
    </source>
</evidence>
<dbReference type="RefSeq" id="WP_068265563.1">
    <property type="nucleotide sequence ID" value="NZ_LWSK01000091.1"/>
</dbReference>
<keyword evidence="3 6" id="KW-1133">Transmembrane helix</keyword>
<dbReference type="GO" id="GO:0005886">
    <property type="term" value="C:plasma membrane"/>
    <property type="evidence" value="ECO:0007669"/>
    <property type="project" value="InterPro"/>
</dbReference>
<sequence length="105" mass="11827">MQKIRWFFLILAIVLMIAMAVQNNGMQVIRLFTFETREMPLSVLLLATTGIGFLMGALVTVSMLRSRRKKEKERERQAKAASNEEASPKPEPAMEDDAASKLGEQ</sequence>
<evidence type="ECO:0000259" key="7">
    <source>
        <dbReference type="Pfam" id="PF06305"/>
    </source>
</evidence>
<feature type="region of interest" description="Disordered" evidence="5">
    <location>
        <begin position="67"/>
        <end position="105"/>
    </location>
</feature>
<dbReference type="Proteomes" id="UP000322699">
    <property type="component" value="Unassembled WGS sequence"/>
</dbReference>
<evidence type="ECO:0000256" key="1">
    <source>
        <dbReference type="ARBA" id="ARBA00022475"/>
    </source>
</evidence>
<accession>A0A5B1CHL1</accession>
<evidence type="ECO:0000313" key="8">
    <source>
        <dbReference type="EMBL" id="KAA1259050.1"/>
    </source>
</evidence>
<evidence type="ECO:0000256" key="5">
    <source>
        <dbReference type="SAM" id="MobiDB-lite"/>
    </source>
</evidence>
<protein>
    <recommendedName>
        <fullName evidence="7">Lipopolysaccharide assembly protein A domain-containing protein</fullName>
    </recommendedName>
</protein>
<name>A0A5B1CHL1_9BACT</name>
<keyword evidence="2 6" id="KW-0812">Transmembrane</keyword>
<dbReference type="Pfam" id="PF06305">
    <property type="entry name" value="LapA_dom"/>
    <property type="match status" value="1"/>
</dbReference>
<comment type="caution">
    <text evidence="8">The sequence shown here is derived from an EMBL/GenBank/DDBJ whole genome shotgun (WGS) entry which is preliminary data.</text>
</comment>
<feature type="transmembrane region" description="Helical" evidence="6">
    <location>
        <begin position="44"/>
        <end position="64"/>
    </location>
</feature>
<evidence type="ECO:0000256" key="6">
    <source>
        <dbReference type="SAM" id="Phobius"/>
    </source>
</evidence>
<evidence type="ECO:0000313" key="9">
    <source>
        <dbReference type="Proteomes" id="UP000322699"/>
    </source>
</evidence>
<dbReference type="OrthoDB" id="289631at2"/>
<evidence type="ECO:0000256" key="4">
    <source>
        <dbReference type="ARBA" id="ARBA00023136"/>
    </source>
</evidence>
<dbReference type="AlphaFoldDB" id="A0A5B1CHL1"/>
<organism evidence="8 9">
    <name type="scientific">Rubripirellula obstinata</name>
    <dbReference type="NCBI Taxonomy" id="406547"/>
    <lineage>
        <taxon>Bacteria</taxon>
        <taxon>Pseudomonadati</taxon>
        <taxon>Planctomycetota</taxon>
        <taxon>Planctomycetia</taxon>
        <taxon>Pirellulales</taxon>
        <taxon>Pirellulaceae</taxon>
        <taxon>Rubripirellula</taxon>
    </lineage>
</organism>
<gene>
    <name evidence="8" type="ORF">LF1_15760</name>
</gene>
<dbReference type="InterPro" id="IPR010445">
    <property type="entry name" value="LapA_dom"/>
</dbReference>
<keyword evidence="9" id="KW-1185">Reference proteome</keyword>
<keyword evidence="1" id="KW-1003">Cell membrane</keyword>
<keyword evidence="4 6" id="KW-0472">Membrane</keyword>